<name>A0A6G3TAZ9_9ACTN</name>
<dbReference type="EMBL" id="JAAGMQ010000315">
    <property type="protein sequence ID" value="NEC33716.1"/>
    <property type="molecule type" value="Genomic_DNA"/>
</dbReference>
<evidence type="ECO:0000256" key="1">
    <source>
        <dbReference type="SAM" id="SignalP"/>
    </source>
</evidence>
<sequence length="64" mass="6392">MKKRSILALATLATGFVVAAVSPSHAAPGDLPLNLGVDDTVSTLGDTVATESLTLDDDALGQLG</sequence>
<organism evidence="2 3">
    <name type="scientific">Streptomyces rubrogriseus</name>
    <dbReference type="NCBI Taxonomy" id="194673"/>
    <lineage>
        <taxon>Bacteria</taxon>
        <taxon>Bacillati</taxon>
        <taxon>Actinomycetota</taxon>
        <taxon>Actinomycetes</taxon>
        <taxon>Kitasatosporales</taxon>
        <taxon>Streptomycetaceae</taxon>
        <taxon>Streptomyces</taxon>
        <taxon>Streptomyces violaceoruber group</taxon>
    </lineage>
</organism>
<evidence type="ECO:0000313" key="2">
    <source>
        <dbReference type="EMBL" id="NEC33716.1"/>
    </source>
</evidence>
<accession>A0A6G3TAZ9</accession>
<feature type="chain" id="PRO_5038655985" description="Secreted protein" evidence="1">
    <location>
        <begin position="20"/>
        <end position="64"/>
    </location>
</feature>
<keyword evidence="1" id="KW-0732">Signal</keyword>
<evidence type="ECO:0008006" key="4">
    <source>
        <dbReference type="Google" id="ProtNLM"/>
    </source>
</evidence>
<comment type="caution">
    <text evidence="2">The sequence shown here is derived from an EMBL/GenBank/DDBJ whole genome shotgun (WGS) entry which is preliminary data.</text>
</comment>
<gene>
    <name evidence="2" type="ORF">G3I66_11060</name>
</gene>
<reference evidence="2 3" key="1">
    <citation type="submission" date="2020-01" db="EMBL/GenBank/DDBJ databases">
        <title>Insect and environment-associated Actinomycetes.</title>
        <authorList>
            <person name="Currrie C."/>
            <person name="Chevrette M."/>
            <person name="Carlson C."/>
            <person name="Stubbendieck R."/>
            <person name="Wendt-Pienkowski E."/>
        </authorList>
    </citation>
    <scope>NUCLEOTIDE SEQUENCE [LARGE SCALE GENOMIC DNA]</scope>
    <source>
        <strain evidence="2 3">SID7739</strain>
    </source>
</reference>
<dbReference type="AlphaFoldDB" id="A0A6G3TAZ9"/>
<dbReference type="GeneID" id="96652194"/>
<proteinExistence type="predicted"/>
<dbReference type="Proteomes" id="UP000475666">
    <property type="component" value="Unassembled WGS sequence"/>
</dbReference>
<dbReference type="RefSeq" id="WP_109030416.1">
    <property type="nucleotide sequence ID" value="NZ_BEWD01000004.1"/>
</dbReference>
<protein>
    <recommendedName>
        <fullName evidence="4">Secreted protein</fullName>
    </recommendedName>
</protein>
<feature type="signal peptide" evidence="1">
    <location>
        <begin position="1"/>
        <end position="19"/>
    </location>
</feature>
<evidence type="ECO:0000313" key="3">
    <source>
        <dbReference type="Proteomes" id="UP000475666"/>
    </source>
</evidence>